<feature type="compositionally biased region" description="Polar residues" evidence="1">
    <location>
        <begin position="166"/>
        <end position="183"/>
    </location>
</feature>
<protein>
    <submittedName>
        <fullName evidence="3">Uncharacterized protein</fullName>
    </submittedName>
</protein>
<gene>
    <name evidence="3" type="ORF">AB6A40_001449</name>
</gene>
<name>A0ABD6E575_9BILA</name>
<dbReference type="Proteomes" id="UP001608902">
    <property type="component" value="Unassembled WGS sequence"/>
</dbReference>
<keyword evidence="2" id="KW-0732">Signal</keyword>
<evidence type="ECO:0000256" key="2">
    <source>
        <dbReference type="SAM" id="SignalP"/>
    </source>
</evidence>
<proteinExistence type="predicted"/>
<feature type="region of interest" description="Disordered" evidence="1">
    <location>
        <begin position="120"/>
        <end position="183"/>
    </location>
</feature>
<dbReference type="EMBL" id="JBGFUD010000540">
    <property type="protein sequence ID" value="MFH4974740.1"/>
    <property type="molecule type" value="Genomic_DNA"/>
</dbReference>
<evidence type="ECO:0000313" key="3">
    <source>
        <dbReference type="EMBL" id="MFH4974740.1"/>
    </source>
</evidence>
<feature type="signal peptide" evidence="2">
    <location>
        <begin position="1"/>
        <end position="19"/>
    </location>
</feature>
<dbReference type="AlphaFoldDB" id="A0ABD6E575"/>
<evidence type="ECO:0000313" key="4">
    <source>
        <dbReference type="Proteomes" id="UP001608902"/>
    </source>
</evidence>
<feature type="compositionally biased region" description="Low complexity" evidence="1">
    <location>
        <begin position="122"/>
        <end position="150"/>
    </location>
</feature>
<feature type="chain" id="PRO_5044771762" evidence="2">
    <location>
        <begin position="20"/>
        <end position="324"/>
    </location>
</feature>
<comment type="caution">
    <text evidence="3">The sequence shown here is derived from an EMBL/GenBank/DDBJ whole genome shotgun (WGS) entry which is preliminary data.</text>
</comment>
<sequence length="324" mass="33382">MLPYIDFILFLAVFVNIEAEEESAVVSSRVVRSYPCCQAACSCTVSYGKAKCHCGFPRFKRSLCIQCSAQLTGCQPNCQRSCYQTCGSYGGGFCSPSCGSSCAYSCSTLPQQPGYEVSSYAPSQQVVPPVQQPSQSMPSMAPSKSSLSSQPSPPSQPIQPMEPSLQPIQSASSSQMSTEGMSVSSSGTNGACAACQTTCLSQSLQQTDCDQLCADVCGLPSVPSTSGSSPSEGQPSSAPVAPQNGKSSSGSQVQTSSKSQTSNQYQPISSGPGSPIGASPPFSQSIQQSPCSYGQSANCVGGCPYGFQICISFGGFGGSGCCRR</sequence>
<reference evidence="3 4" key="1">
    <citation type="submission" date="2024-08" db="EMBL/GenBank/DDBJ databases">
        <title>Gnathostoma spinigerum genome.</title>
        <authorList>
            <person name="Gonzalez-Bertolin B."/>
            <person name="Monzon S."/>
            <person name="Zaballos A."/>
            <person name="Jimenez P."/>
            <person name="Dekumyoy P."/>
            <person name="Varona S."/>
            <person name="Cuesta I."/>
            <person name="Sumanam S."/>
            <person name="Adisakwattana P."/>
            <person name="Gasser R.B."/>
            <person name="Hernandez-Gonzalez A."/>
            <person name="Young N.D."/>
            <person name="Perteguer M.J."/>
        </authorList>
    </citation>
    <scope>NUCLEOTIDE SEQUENCE [LARGE SCALE GENOMIC DNA]</scope>
    <source>
        <strain evidence="3">AL3</strain>
        <tissue evidence="3">Liver</tissue>
    </source>
</reference>
<evidence type="ECO:0000256" key="1">
    <source>
        <dbReference type="SAM" id="MobiDB-lite"/>
    </source>
</evidence>
<keyword evidence="4" id="KW-1185">Reference proteome</keyword>
<feature type="region of interest" description="Disordered" evidence="1">
    <location>
        <begin position="223"/>
        <end position="283"/>
    </location>
</feature>
<organism evidence="3 4">
    <name type="scientific">Gnathostoma spinigerum</name>
    <dbReference type="NCBI Taxonomy" id="75299"/>
    <lineage>
        <taxon>Eukaryota</taxon>
        <taxon>Metazoa</taxon>
        <taxon>Ecdysozoa</taxon>
        <taxon>Nematoda</taxon>
        <taxon>Chromadorea</taxon>
        <taxon>Rhabditida</taxon>
        <taxon>Spirurina</taxon>
        <taxon>Gnathostomatomorpha</taxon>
        <taxon>Gnathostomatoidea</taxon>
        <taxon>Gnathostomatidae</taxon>
        <taxon>Gnathostoma</taxon>
    </lineage>
</organism>
<accession>A0ABD6E575</accession>